<sequence>MTGALIAGIAAGLLAAVLHFAFVQSYILLGEQYETGELVHFQTPADHATEDHAAADQHDHGSHEHGDEPSVLQRNALTVGFTVLLYVAYGMLLTAGFAIASQFGRKITATEGALWGLAGFVAFQMAPGMGLAPELPGSAAADLTARQIWWWSTVVATGGGLALLAYGRSILTVVAGIVLLALPHVIGAPLLDAYYGYAPTEVGAIFSSRVLGVGLAVWVVLGWLAGRQWDRGAAA</sequence>
<dbReference type="Proteomes" id="UP001208938">
    <property type="component" value="Unassembled WGS sequence"/>
</dbReference>
<proteinExistence type="predicted"/>
<dbReference type="NCBIfam" id="TIGR02458">
    <property type="entry name" value="CbtA"/>
    <property type="match status" value="1"/>
</dbReference>
<feature type="region of interest" description="Disordered" evidence="1">
    <location>
        <begin position="49"/>
        <end position="69"/>
    </location>
</feature>
<evidence type="ECO:0000313" key="3">
    <source>
        <dbReference type="EMBL" id="MCW1931451.1"/>
    </source>
</evidence>
<name>A0ABT3GV79_9RHOB</name>
<reference evidence="3 4" key="1">
    <citation type="submission" date="2022-10" db="EMBL/GenBank/DDBJ databases">
        <title>Pararhodobacter sp. nov., isolated from marine algae.</title>
        <authorList>
            <person name="Choi B.J."/>
            <person name="Kim J.M."/>
            <person name="Lee J.K."/>
            <person name="Choi D.G."/>
            <person name="Jeon C.O."/>
        </authorList>
    </citation>
    <scope>NUCLEOTIDE SEQUENCE [LARGE SCALE GENOMIC DNA]</scope>
    <source>
        <strain evidence="3 4">ZQ420</strain>
    </source>
</reference>
<feature type="transmembrane region" description="Helical" evidence="2">
    <location>
        <begin position="203"/>
        <end position="225"/>
    </location>
</feature>
<protein>
    <submittedName>
        <fullName evidence="3">CbtA family protein</fullName>
    </submittedName>
</protein>
<feature type="transmembrane region" description="Helical" evidence="2">
    <location>
        <begin position="112"/>
        <end position="132"/>
    </location>
</feature>
<keyword evidence="4" id="KW-1185">Reference proteome</keyword>
<keyword evidence="2" id="KW-1133">Transmembrane helix</keyword>
<keyword evidence="2" id="KW-0472">Membrane</keyword>
<feature type="transmembrane region" description="Helical" evidence="2">
    <location>
        <begin position="76"/>
        <end position="100"/>
    </location>
</feature>
<evidence type="ECO:0000256" key="1">
    <source>
        <dbReference type="SAM" id="MobiDB-lite"/>
    </source>
</evidence>
<dbReference type="Pfam" id="PF09490">
    <property type="entry name" value="CbtA"/>
    <property type="match status" value="1"/>
</dbReference>
<dbReference type="InterPro" id="IPR012666">
    <property type="entry name" value="CbtA_put"/>
</dbReference>
<keyword evidence="2" id="KW-0812">Transmembrane</keyword>
<organism evidence="3 4">
    <name type="scientific">Pararhodobacter zhoushanensis</name>
    <dbReference type="NCBI Taxonomy" id="2479545"/>
    <lineage>
        <taxon>Bacteria</taxon>
        <taxon>Pseudomonadati</taxon>
        <taxon>Pseudomonadota</taxon>
        <taxon>Alphaproteobacteria</taxon>
        <taxon>Rhodobacterales</taxon>
        <taxon>Paracoccaceae</taxon>
        <taxon>Pararhodobacter</taxon>
    </lineage>
</organism>
<evidence type="ECO:0000256" key="2">
    <source>
        <dbReference type="SAM" id="Phobius"/>
    </source>
</evidence>
<accession>A0ABT3GV79</accession>
<dbReference type="EMBL" id="JAPDFL010000001">
    <property type="protein sequence ID" value="MCW1931451.1"/>
    <property type="molecule type" value="Genomic_DNA"/>
</dbReference>
<feature type="transmembrane region" description="Helical" evidence="2">
    <location>
        <begin position="173"/>
        <end position="191"/>
    </location>
</feature>
<gene>
    <name evidence="3" type="ORF">OKW52_04020</name>
</gene>
<feature type="compositionally biased region" description="Basic and acidic residues" evidence="1">
    <location>
        <begin position="49"/>
        <end position="68"/>
    </location>
</feature>
<evidence type="ECO:0000313" key="4">
    <source>
        <dbReference type="Proteomes" id="UP001208938"/>
    </source>
</evidence>
<feature type="transmembrane region" description="Helical" evidence="2">
    <location>
        <begin position="148"/>
        <end position="166"/>
    </location>
</feature>
<comment type="caution">
    <text evidence="3">The sequence shown here is derived from an EMBL/GenBank/DDBJ whole genome shotgun (WGS) entry which is preliminary data.</text>
</comment>